<feature type="transmembrane region" description="Helical" evidence="7">
    <location>
        <begin position="227"/>
        <end position="251"/>
    </location>
</feature>
<name>A0A2G9RYQ8_AQUCT</name>
<evidence type="ECO:0000256" key="2">
    <source>
        <dbReference type="ARBA" id="ARBA00006843"/>
    </source>
</evidence>
<organism evidence="8 9">
    <name type="scientific">Aquarana catesbeiana</name>
    <name type="common">American bullfrog</name>
    <name type="synonym">Rana catesbeiana</name>
    <dbReference type="NCBI Taxonomy" id="8400"/>
    <lineage>
        <taxon>Eukaryota</taxon>
        <taxon>Metazoa</taxon>
        <taxon>Chordata</taxon>
        <taxon>Craniata</taxon>
        <taxon>Vertebrata</taxon>
        <taxon>Euteleostomi</taxon>
        <taxon>Amphibia</taxon>
        <taxon>Batrachia</taxon>
        <taxon>Anura</taxon>
        <taxon>Neobatrachia</taxon>
        <taxon>Ranoidea</taxon>
        <taxon>Ranidae</taxon>
        <taxon>Aquarana</taxon>
    </lineage>
</organism>
<evidence type="ECO:0000256" key="1">
    <source>
        <dbReference type="ARBA" id="ARBA00004370"/>
    </source>
</evidence>
<evidence type="ECO:0000256" key="6">
    <source>
        <dbReference type="SAM" id="MobiDB-lite"/>
    </source>
</evidence>
<feature type="transmembrane region" description="Helical" evidence="7">
    <location>
        <begin position="183"/>
        <end position="207"/>
    </location>
</feature>
<keyword evidence="3 7" id="KW-0812">Transmembrane</keyword>
<dbReference type="AlphaFoldDB" id="A0A2G9RYQ8"/>
<evidence type="ECO:0000256" key="3">
    <source>
        <dbReference type="ARBA" id="ARBA00022692"/>
    </source>
</evidence>
<feature type="region of interest" description="Disordered" evidence="6">
    <location>
        <begin position="1"/>
        <end position="20"/>
    </location>
</feature>
<evidence type="ECO:0000313" key="8">
    <source>
        <dbReference type="EMBL" id="PIO32925.1"/>
    </source>
</evidence>
<proteinExistence type="inferred from homology"/>
<protein>
    <submittedName>
        <fullName evidence="8">Uncharacterized protein</fullName>
    </submittedName>
</protein>
<sequence length="266" mass="29960">MSLEDNVYEAPDFGHQENPTSCYEQALPVMDTKQPKFDPDPPEYVEVLPDSTPRGIVNPPPYHINKASEVTFSRPMVIPSPGWTHPQEVGISLQQPNNNQQIIQRPPPMPNPEFLTQTVPKTVYPQPMAYSPQSATIPGMMPLQQYPQHCPVQGTTIVNNVQPTVVTTQTTVIASQTPHCRDYLPWSIVNLIFCCFIFGIVALIFSLQTRSAKRYGDWQSAERKSRVALGFNLAALLLGIGSIIVVPSVYYSSSYYYSSIYYYYYD</sequence>
<dbReference type="InterPro" id="IPR051423">
    <property type="entry name" value="CD225/Dispanin"/>
</dbReference>
<comment type="subcellular location">
    <subcellularLocation>
        <location evidence="1">Membrane</location>
    </subcellularLocation>
</comment>
<dbReference type="Pfam" id="PF04505">
    <property type="entry name" value="CD225"/>
    <property type="match status" value="1"/>
</dbReference>
<dbReference type="PANTHER" id="PTHR14948">
    <property type="entry name" value="NG5"/>
    <property type="match status" value="1"/>
</dbReference>
<accession>A0A2G9RYQ8</accession>
<evidence type="ECO:0000256" key="7">
    <source>
        <dbReference type="SAM" id="Phobius"/>
    </source>
</evidence>
<comment type="similarity">
    <text evidence="2">Belongs to the CD225/Dispanin family.</text>
</comment>
<keyword evidence="9" id="KW-1185">Reference proteome</keyword>
<dbReference type="GO" id="GO:0016020">
    <property type="term" value="C:membrane"/>
    <property type="evidence" value="ECO:0007669"/>
    <property type="project" value="UniProtKB-SubCell"/>
</dbReference>
<dbReference type="PANTHER" id="PTHR14948:SF46">
    <property type="entry name" value="DISPANIN SUBFAMILY A MEMBER 2B-LIKE-RELATED"/>
    <property type="match status" value="1"/>
</dbReference>
<keyword evidence="4 7" id="KW-1133">Transmembrane helix</keyword>
<evidence type="ECO:0000313" key="9">
    <source>
        <dbReference type="Proteomes" id="UP000228934"/>
    </source>
</evidence>
<keyword evidence="5 7" id="KW-0472">Membrane</keyword>
<evidence type="ECO:0000256" key="4">
    <source>
        <dbReference type="ARBA" id="ARBA00022989"/>
    </source>
</evidence>
<dbReference type="InterPro" id="IPR007593">
    <property type="entry name" value="CD225/Dispanin_fam"/>
</dbReference>
<gene>
    <name evidence="8" type="ORF">AB205_0029780</name>
</gene>
<dbReference type="Proteomes" id="UP000228934">
    <property type="component" value="Unassembled WGS sequence"/>
</dbReference>
<dbReference type="EMBL" id="KV929236">
    <property type="protein sequence ID" value="PIO32925.1"/>
    <property type="molecule type" value="Genomic_DNA"/>
</dbReference>
<evidence type="ECO:0000256" key="5">
    <source>
        <dbReference type="ARBA" id="ARBA00023136"/>
    </source>
</evidence>
<reference evidence="9" key="1">
    <citation type="journal article" date="2017" name="Nat. Commun.">
        <title>The North American bullfrog draft genome provides insight into hormonal regulation of long noncoding RNA.</title>
        <authorList>
            <person name="Hammond S.A."/>
            <person name="Warren R.L."/>
            <person name="Vandervalk B.P."/>
            <person name="Kucuk E."/>
            <person name="Khan H."/>
            <person name="Gibb E.A."/>
            <person name="Pandoh P."/>
            <person name="Kirk H."/>
            <person name="Zhao Y."/>
            <person name="Jones M."/>
            <person name="Mungall A.J."/>
            <person name="Coope R."/>
            <person name="Pleasance S."/>
            <person name="Moore R.A."/>
            <person name="Holt R.A."/>
            <person name="Round J.M."/>
            <person name="Ohora S."/>
            <person name="Walle B.V."/>
            <person name="Veldhoen N."/>
            <person name="Helbing C.C."/>
            <person name="Birol I."/>
        </authorList>
    </citation>
    <scope>NUCLEOTIDE SEQUENCE [LARGE SCALE GENOMIC DNA]</scope>
</reference>
<dbReference type="OrthoDB" id="6083617at2759"/>